<dbReference type="Proteomes" id="UP001529510">
    <property type="component" value="Unassembled WGS sequence"/>
</dbReference>
<evidence type="ECO:0000313" key="2">
    <source>
        <dbReference type="EMBL" id="KAL0187282.1"/>
    </source>
</evidence>
<keyword evidence="3" id="KW-1185">Reference proteome</keyword>
<organism evidence="2 3">
    <name type="scientific">Cirrhinus mrigala</name>
    <name type="common">Mrigala</name>
    <dbReference type="NCBI Taxonomy" id="683832"/>
    <lineage>
        <taxon>Eukaryota</taxon>
        <taxon>Metazoa</taxon>
        <taxon>Chordata</taxon>
        <taxon>Craniata</taxon>
        <taxon>Vertebrata</taxon>
        <taxon>Euteleostomi</taxon>
        <taxon>Actinopterygii</taxon>
        <taxon>Neopterygii</taxon>
        <taxon>Teleostei</taxon>
        <taxon>Ostariophysi</taxon>
        <taxon>Cypriniformes</taxon>
        <taxon>Cyprinidae</taxon>
        <taxon>Labeoninae</taxon>
        <taxon>Labeonini</taxon>
        <taxon>Cirrhinus</taxon>
    </lineage>
</organism>
<dbReference type="EMBL" id="JAMKFB020000008">
    <property type="protein sequence ID" value="KAL0187282.1"/>
    <property type="molecule type" value="Genomic_DNA"/>
</dbReference>
<protein>
    <submittedName>
        <fullName evidence="2">Uncharacterized protein</fullName>
    </submittedName>
</protein>
<evidence type="ECO:0000313" key="3">
    <source>
        <dbReference type="Proteomes" id="UP001529510"/>
    </source>
</evidence>
<evidence type="ECO:0000256" key="1">
    <source>
        <dbReference type="SAM" id="MobiDB-lite"/>
    </source>
</evidence>
<accession>A0ABD0QM22</accession>
<gene>
    <name evidence="2" type="ORF">M9458_018952</name>
</gene>
<feature type="region of interest" description="Disordered" evidence="1">
    <location>
        <begin position="24"/>
        <end position="51"/>
    </location>
</feature>
<sequence>MRGVPRGLYDGPVCEVTVTPKVMTPVTSGKTSPVKQAPQPVRNLHQSGFSL</sequence>
<feature type="non-terminal residue" evidence="2">
    <location>
        <position position="51"/>
    </location>
</feature>
<dbReference type="AlphaFoldDB" id="A0ABD0QM22"/>
<proteinExistence type="predicted"/>
<reference evidence="2 3" key="1">
    <citation type="submission" date="2024-05" db="EMBL/GenBank/DDBJ databases">
        <title>Genome sequencing and assembly of Indian major carp, Cirrhinus mrigala (Hamilton, 1822).</title>
        <authorList>
            <person name="Mohindra V."/>
            <person name="Chowdhury L.M."/>
            <person name="Lal K."/>
            <person name="Jena J.K."/>
        </authorList>
    </citation>
    <scope>NUCLEOTIDE SEQUENCE [LARGE SCALE GENOMIC DNA]</scope>
    <source>
        <strain evidence="2">CM1030</strain>
        <tissue evidence="2">Blood</tissue>
    </source>
</reference>
<comment type="caution">
    <text evidence="2">The sequence shown here is derived from an EMBL/GenBank/DDBJ whole genome shotgun (WGS) entry which is preliminary data.</text>
</comment>
<name>A0ABD0QM22_CIRMR</name>